<dbReference type="InterPro" id="IPR026114">
    <property type="entry name" value="APOF"/>
</dbReference>
<feature type="region of interest" description="Disordered" evidence="1">
    <location>
        <begin position="1"/>
        <end position="30"/>
    </location>
</feature>
<dbReference type="PaxDb" id="9986-ENSOCUP00000024848"/>
<gene>
    <name evidence="2" type="primary">LOC100344979</name>
</gene>
<protein>
    <submittedName>
        <fullName evidence="2">Uncharacterized protein</fullName>
    </submittedName>
</protein>
<evidence type="ECO:0000313" key="3">
    <source>
        <dbReference type="Proteomes" id="UP000001811"/>
    </source>
</evidence>
<dbReference type="eggNOG" id="ENOG502TBR1">
    <property type="taxonomic scope" value="Eukaryota"/>
</dbReference>
<dbReference type="GeneTree" id="ENSGT00500000045104"/>
<dbReference type="Bgee" id="ENSOCUG00000020893">
    <property type="expression patterns" value="Expressed in liver and 14 other cell types or tissues"/>
</dbReference>
<dbReference type="Ensembl" id="ENSOCUT00000021012.2">
    <property type="protein sequence ID" value="ENSOCUP00000024848.2"/>
    <property type="gene ID" value="ENSOCUG00000020893.2"/>
</dbReference>
<dbReference type="PANTHER" id="PTHR15011:SF1">
    <property type="entry name" value="APOLIPOPROTEIN N"/>
    <property type="match status" value="1"/>
</dbReference>
<reference evidence="2" key="2">
    <citation type="submission" date="2025-08" db="UniProtKB">
        <authorList>
            <consortium name="Ensembl"/>
        </authorList>
    </citation>
    <scope>IDENTIFICATION</scope>
    <source>
        <strain evidence="2">Thorbecke</strain>
    </source>
</reference>
<evidence type="ECO:0000256" key="1">
    <source>
        <dbReference type="SAM" id="MobiDB-lite"/>
    </source>
</evidence>
<dbReference type="HOGENOM" id="CLU_1111110_0_0_1"/>
<sequence length="223" mass="25031">MANGALTSPPSVTENGPQPSTLPRRNPLPDPRACQDLLHMVPSLAPLPEHLSKIALRVALEEAGCLAEARNLQLQLTRMGAKDITETLIQQSQERREGGGISSTQVILRDLGGSPGELRRARRSAPLPEACSSRYGWVLHDTSELIAEFAEKLPTAALNVTQKCTQESWEQLEEVLKELIRSPEVRNYTMPLEEQTGFAIRIMYMWKRFIVDMIKEFFQTYFG</sequence>
<dbReference type="GO" id="GO:0005615">
    <property type="term" value="C:extracellular space"/>
    <property type="evidence" value="ECO:0007669"/>
    <property type="project" value="TreeGrafter"/>
</dbReference>
<keyword evidence="3" id="KW-1185">Reference proteome</keyword>
<organism evidence="2 3">
    <name type="scientific">Oryctolagus cuniculus</name>
    <name type="common">Rabbit</name>
    <dbReference type="NCBI Taxonomy" id="9986"/>
    <lineage>
        <taxon>Eukaryota</taxon>
        <taxon>Metazoa</taxon>
        <taxon>Chordata</taxon>
        <taxon>Craniata</taxon>
        <taxon>Vertebrata</taxon>
        <taxon>Euteleostomi</taxon>
        <taxon>Mammalia</taxon>
        <taxon>Eutheria</taxon>
        <taxon>Euarchontoglires</taxon>
        <taxon>Glires</taxon>
        <taxon>Lagomorpha</taxon>
        <taxon>Leporidae</taxon>
        <taxon>Oryctolagus</taxon>
    </lineage>
</organism>
<proteinExistence type="predicted"/>
<feature type="compositionally biased region" description="Polar residues" evidence="1">
    <location>
        <begin position="1"/>
        <end position="23"/>
    </location>
</feature>
<dbReference type="STRING" id="9986.ENSOCUP00000024848"/>
<accession>G1U612</accession>
<dbReference type="InParanoid" id="G1U612"/>
<dbReference type="PANTHER" id="PTHR15011">
    <property type="entry name" value="APOLIPOPROTEIN F"/>
    <property type="match status" value="1"/>
</dbReference>
<reference evidence="2 3" key="1">
    <citation type="journal article" date="2011" name="Nature">
        <title>A high-resolution map of human evolutionary constraint using 29 mammals.</title>
        <authorList>
            <person name="Lindblad-Toh K."/>
            <person name="Garber M."/>
            <person name="Zuk O."/>
            <person name="Lin M.F."/>
            <person name="Parker B.J."/>
            <person name="Washietl S."/>
            <person name="Kheradpour P."/>
            <person name="Ernst J."/>
            <person name="Jordan G."/>
            <person name="Mauceli E."/>
            <person name="Ward L.D."/>
            <person name="Lowe C.B."/>
            <person name="Holloway A.K."/>
            <person name="Clamp M."/>
            <person name="Gnerre S."/>
            <person name="Alfoldi J."/>
            <person name="Beal K."/>
            <person name="Chang J."/>
            <person name="Clawson H."/>
            <person name="Cuff J."/>
            <person name="Di Palma F."/>
            <person name="Fitzgerald S."/>
            <person name="Flicek P."/>
            <person name="Guttman M."/>
            <person name="Hubisz M.J."/>
            <person name="Jaffe D.B."/>
            <person name="Jungreis I."/>
            <person name="Kent W.J."/>
            <person name="Kostka D."/>
            <person name="Lara M."/>
            <person name="Martins A.L."/>
            <person name="Massingham T."/>
            <person name="Moltke I."/>
            <person name="Raney B.J."/>
            <person name="Rasmussen M.D."/>
            <person name="Robinson J."/>
            <person name="Stark A."/>
            <person name="Vilella A.J."/>
            <person name="Wen J."/>
            <person name="Xie X."/>
            <person name="Zody M.C."/>
            <person name="Baldwin J."/>
            <person name="Bloom T."/>
            <person name="Chin C.W."/>
            <person name="Heiman D."/>
            <person name="Nicol R."/>
            <person name="Nusbaum C."/>
            <person name="Young S."/>
            <person name="Wilkinson J."/>
            <person name="Worley K.C."/>
            <person name="Kovar C.L."/>
            <person name="Muzny D.M."/>
            <person name="Gibbs R.A."/>
            <person name="Cree A."/>
            <person name="Dihn H.H."/>
            <person name="Fowler G."/>
            <person name="Jhangiani S."/>
            <person name="Joshi V."/>
            <person name="Lee S."/>
            <person name="Lewis L.R."/>
            <person name="Nazareth L.V."/>
            <person name="Okwuonu G."/>
            <person name="Santibanez J."/>
            <person name="Warren W.C."/>
            <person name="Mardis E.R."/>
            <person name="Weinstock G.M."/>
            <person name="Wilson R.K."/>
            <person name="Delehaunty K."/>
            <person name="Dooling D."/>
            <person name="Fronik C."/>
            <person name="Fulton L."/>
            <person name="Fulton B."/>
            <person name="Graves T."/>
            <person name="Minx P."/>
            <person name="Sodergren E."/>
            <person name="Birney E."/>
            <person name="Margulies E.H."/>
            <person name="Herrero J."/>
            <person name="Green E.D."/>
            <person name="Haussler D."/>
            <person name="Siepel A."/>
            <person name="Goldman N."/>
            <person name="Pollard K.S."/>
            <person name="Pedersen J.S."/>
            <person name="Lander E.S."/>
            <person name="Kellis M."/>
        </authorList>
    </citation>
    <scope>NUCLEOTIDE SEQUENCE [LARGE SCALE GENOMIC DNA]</scope>
    <source>
        <strain evidence="2 3">Thorbecke inbred</strain>
    </source>
</reference>
<name>G1U612_RABIT</name>
<evidence type="ECO:0000313" key="2">
    <source>
        <dbReference type="Ensembl" id="ENSOCUP00000024848.2"/>
    </source>
</evidence>
<reference evidence="2" key="3">
    <citation type="submission" date="2025-09" db="UniProtKB">
        <authorList>
            <consortium name="Ensembl"/>
        </authorList>
    </citation>
    <scope>IDENTIFICATION</scope>
    <source>
        <strain evidence="2">Thorbecke</strain>
    </source>
</reference>
<dbReference type="EMBL" id="AAGW02059151">
    <property type="status" value="NOT_ANNOTATED_CDS"/>
    <property type="molecule type" value="Genomic_DNA"/>
</dbReference>
<dbReference type="AlphaFoldDB" id="G1U612"/>
<dbReference type="GO" id="GO:0008203">
    <property type="term" value="P:cholesterol metabolic process"/>
    <property type="evidence" value="ECO:0007669"/>
    <property type="project" value="TreeGrafter"/>
</dbReference>
<dbReference type="Proteomes" id="UP000001811">
    <property type="component" value="Chromosome 4"/>
</dbReference>
<dbReference type="Pfam" id="PF15148">
    <property type="entry name" value="Apolipo_F"/>
    <property type="match status" value="1"/>
</dbReference>